<dbReference type="SUPFAM" id="SSF52374">
    <property type="entry name" value="Nucleotidylyl transferase"/>
    <property type="match status" value="1"/>
</dbReference>
<dbReference type="AlphaFoldDB" id="A0A380P4G3"/>
<evidence type="ECO:0000313" key="1">
    <source>
        <dbReference type="EMBL" id="SUP59392.1"/>
    </source>
</evidence>
<sequence>MDLVIPEESWAQKSQDIILYQVDEFVMGDDWQGKFDYLADETGVEVTYLERTPEISTTQIKADLNDKNLADIDD</sequence>
<keyword evidence="1" id="KW-0808">Transferase</keyword>
<dbReference type="GO" id="GO:0047348">
    <property type="term" value="F:glycerol-3-phosphate cytidylyltransferase activity"/>
    <property type="evidence" value="ECO:0007669"/>
    <property type="project" value="UniProtKB-EC"/>
</dbReference>
<dbReference type="STRING" id="1629.IV50_GL000381"/>
<keyword evidence="1" id="KW-0548">Nucleotidyltransferase</keyword>
<reference evidence="1 2" key="1">
    <citation type="submission" date="2018-06" db="EMBL/GenBank/DDBJ databases">
        <authorList>
            <consortium name="Pathogen Informatics"/>
            <person name="Doyle S."/>
        </authorList>
    </citation>
    <scope>NUCLEOTIDE SEQUENCE [LARGE SCALE GENOMIC DNA]</scope>
    <source>
        <strain evidence="1 2">NCTC13645</strain>
    </source>
</reference>
<dbReference type="Gene3D" id="3.40.50.620">
    <property type="entry name" value="HUPs"/>
    <property type="match status" value="1"/>
</dbReference>
<protein>
    <submittedName>
        <fullName evidence="1">Glycerol-3-phosphate cytidylyltransferase</fullName>
        <ecNumber evidence="1">2.7.7.39</ecNumber>
    </submittedName>
</protein>
<accession>A0A380P4G3</accession>
<dbReference type="Proteomes" id="UP000254621">
    <property type="component" value="Unassembled WGS sequence"/>
</dbReference>
<evidence type="ECO:0000313" key="2">
    <source>
        <dbReference type="Proteomes" id="UP000254621"/>
    </source>
</evidence>
<dbReference type="EMBL" id="UHIV01000004">
    <property type="protein sequence ID" value="SUP59392.1"/>
    <property type="molecule type" value="Genomic_DNA"/>
</dbReference>
<proteinExistence type="predicted"/>
<name>A0A380P4G3_WEIVI</name>
<dbReference type="EC" id="2.7.7.39" evidence="1"/>
<organism evidence="1 2">
    <name type="scientific">Weissella viridescens</name>
    <name type="common">Lactobacillus viridescens</name>
    <dbReference type="NCBI Taxonomy" id="1629"/>
    <lineage>
        <taxon>Bacteria</taxon>
        <taxon>Bacillati</taxon>
        <taxon>Bacillota</taxon>
        <taxon>Bacilli</taxon>
        <taxon>Lactobacillales</taxon>
        <taxon>Lactobacillaceae</taxon>
        <taxon>Weissella</taxon>
    </lineage>
</organism>
<dbReference type="InterPro" id="IPR014729">
    <property type="entry name" value="Rossmann-like_a/b/a_fold"/>
</dbReference>
<gene>
    <name evidence="1" type="primary">tagD_1</name>
    <name evidence="1" type="ORF">NCTC13645_01647</name>
</gene>